<dbReference type="EMBL" id="PXXK01000505">
    <property type="protein sequence ID" value="RFN43812.1"/>
    <property type="molecule type" value="Genomic_DNA"/>
</dbReference>
<feature type="compositionally biased region" description="Low complexity" evidence="1">
    <location>
        <begin position="417"/>
        <end position="441"/>
    </location>
</feature>
<sequence>MASSRLFPLLFAGLLGSVCANQDMRVQPETYCVTYLSTYLVPISTASSESASGEISKSFSSENVLVTTSIQPELQTTASEPIPEPTEPGPALLDIILRVDPISRDNKRDQRLERRALGGFVGSDSGICLEAAQFDLQDGSLVYGGFSIYYNGEDFKSLIGQPGRVPRRAITTTFSIDNSGFLRFSSSLLPNGEAGFCQVPDSGEVYVTFTSSPPGCTSVRLAIIDFQDCSDQNTSSSSTAINHASSSITEPMMPVETSLIDASVTRSSFPSEMTFPGDPSSVIVPSEFIPPFSTEVPQTQRLPTHSFRFTNTSATTMNFPVPATQSTRISFITFETSAETTAAFSFPISNSIPTTSDVTTDVEITTEITSFAEETTSVIDSTTEATSTVEETTSIIEETTSVIKSSTTEATSDILSTTGTTTEASTTSDVETTTTAAGETTTTTVEETTTIAEETTTTAEETTTTAVPPGACSRILSAPTPIFETDYVDDAHRQVDLPFAISAFGGSGSTIYVSVNGFINVNDASGASTYNNEQLPFDNIGSIAILPYWDDLAIIGDGQDRIEYEVRGDDGERTITINWCVKTLILSGGQSNQFTATFYENDPGIALFNYYKTTQGGSSATIGGQNRDEGSSL</sequence>
<dbReference type="InterPro" id="IPR057230">
    <property type="entry name" value="DUF7908"/>
</dbReference>
<proteinExistence type="predicted"/>
<protein>
    <recommendedName>
        <fullName evidence="3">DUF7908 domain-containing protein</fullName>
    </recommendedName>
</protein>
<keyword evidence="5" id="KW-1185">Reference proteome</keyword>
<evidence type="ECO:0000259" key="3">
    <source>
        <dbReference type="Pfam" id="PF25485"/>
    </source>
</evidence>
<evidence type="ECO:0000256" key="1">
    <source>
        <dbReference type="SAM" id="MobiDB-lite"/>
    </source>
</evidence>
<keyword evidence="2" id="KW-0732">Signal</keyword>
<feature type="non-terminal residue" evidence="4">
    <location>
        <position position="633"/>
    </location>
</feature>
<evidence type="ECO:0000313" key="5">
    <source>
        <dbReference type="Proteomes" id="UP000265631"/>
    </source>
</evidence>
<comment type="caution">
    <text evidence="4">The sequence shown here is derived from an EMBL/GenBank/DDBJ whole genome shotgun (WGS) entry which is preliminary data.</text>
</comment>
<feature type="chain" id="PRO_5017292468" description="DUF7908 domain-containing protein" evidence="2">
    <location>
        <begin position="21"/>
        <end position="633"/>
    </location>
</feature>
<feature type="domain" description="DUF7908" evidence="3">
    <location>
        <begin position="109"/>
        <end position="224"/>
    </location>
</feature>
<gene>
    <name evidence="4" type="ORF">FIE12Z_11941</name>
</gene>
<reference evidence="4 5" key="1">
    <citation type="journal article" date="2018" name="PLoS Pathog.">
        <title>Evolution of structural diversity of trichothecenes, a family of toxins produced by plant pathogenic and entomopathogenic fungi.</title>
        <authorList>
            <person name="Proctor R.H."/>
            <person name="McCormick S.P."/>
            <person name="Kim H.S."/>
            <person name="Cardoza R.E."/>
            <person name="Stanley A.M."/>
            <person name="Lindo L."/>
            <person name="Kelly A."/>
            <person name="Brown D.W."/>
            <person name="Lee T."/>
            <person name="Vaughan M.M."/>
            <person name="Alexander N.J."/>
            <person name="Busman M."/>
            <person name="Gutierrez S."/>
        </authorList>
    </citation>
    <scope>NUCLEOTIDE SEQUENCE [LARGE SCALE GENOMIC DNA]</scope>
    <source>
        <strain evidence="4 5">NRRL 13405</strain>
    </source>
</reference>
<dbReference type="AlphaFoldDB" id="A0A395M7D8"/>
<dbReference type="STRING" id="2594813.A0A395M7D8"/>
<feature type="region of interest" description="Disordered" evidence="1">
    <location>
        <begin position="404"/>
        <end position="441"/>
    </location>
</feature>
<accession>A0A395M7D8</accession>
<dbReference type="Pfam" id="PF25485">
    <property type="entry name" value="DUF7908"/>
    <property type="match status" value="1"/>
</dbReference>
<organism evidence="4 5">
    <name type="scientific">Fusarium flagelliforme</name>
    <dbReference type="NCBI Taxonomy" id="2675880"/>
    <lineage>
        <taxon>Eukaryota</taxon>
        <taxon>Fungi</taxon>
        <taxon>Dikarya</taxon>
        <taxon>Ascomycota</taxon>
        <taxon>Pezizomycotina</taxon>
        <taxon>Sordariomycetes</taxon>
        <taxon>Hypocreomycetidae</taxon>
        <taxon>Hypocreales</taxon>
        <taxon>Nectriaceae</taxon>
        <taxon>Fusarium</taxon>
        <taxon>Fusarium incarnatum-equiseti species complex</taxon>
    </lineage>
</organism>
<dbReference type="Proteomes" id="UP000265631">
    <property type="component" value="Unassembled WGS sequence"/>
</dbReference>
<evidence type="ECO:0000256" key="2">
    <source>
        <dbReference type="SAM" id="SignalP"/>
    </source>
</evidence>
<name>A0A395M7D8_9HYPO</name>
<feature type="signal peptide" evidence="2">
    <location>
        <begin position="1"/>
        <end position="20"/>
    </location>
</feature>
<evidence type="ECO:0000313" key="4">
    <source>
        <dbReference type="EMBL" id="RFN43812.1"/>
    </source>
</evidence>